<sequence length="263" mass="29950">MHVFVHIGTHKTGTTSLQACLRTWARELTDSGLLVPSAGTLCDSSGHHNLAFQLAGDSRYDPTLGGLQELVDELRLADSSPTLWKAVISSEDFCCLVEKPDALRRLESTLRREGHTLTWVVFLRRVDDYSESLYTTLWGCGVRPRFGYPGFVLSILAWGKYRQTQRFGGSVHYFDFVAFARRWRQLSASRLLLRDYDQALARQGVLPCFLTILGAPEALIATAVSEQSRLNSRMEHVTRRYRRFLRPLLMARFQRGNRRVING</sequence>
<dbReference type="RefSeq" id="WP_106220336.1">
    <property type="nucleotide sequence ID" value="NZ_PVWP01000003.1"/>
</dbReference>
<reference evidence="1 2" key="1">
    <citation type="submission" date="2018-02" db="EMBL/GenBank/DDBJ databases">
        <authorList>
            <person name="Moore K."/>
            <person name="Momper L."/>
        </authorList>
    </citation>
    <scope>NUCLEOTIDE SEQUENCE [LARGE SCALE GENOMIC DNA]</scope>
    <source>
        <strain evidence="1 2">CCALA 015</strain>
    </source>
</reference>
<dbReference type="InterPro" id="IPR027417">
    <property type="entry name" value="P-loop_NTPase"/>
</dbReference>
<proteinExistence type="predicted"/>
<evidence type="ECO:0008006" key="3">
    <source>
        <dbReference type="Google" id="ProtNLM"/>
    </source>
</evidence>
<dbReference type="SUPFAM" id="SSF52540">
    <property type="entry name" value="P-loop containing nucleoside triphosphate hydrolases"/>
    <property type="match status" value="1"/>
</dbReference>
<gene>
    <name evidence="1" type="ORF">C7B81_05795</name>
</gene>
<reference evidence="1 2" key="2">
    <citation type="submission" date="2018-03" db="EMBL/GenBank/DDBJ databases">
        <title>The ancient ancestry and fast evolution of plastids.</title>
        <authorList>
            <person name="Moore K.R."/>
            <person name="Magnabosco C."/>
            <person name="Momper L."/>
            <person name="Gold D.A."/>
            <person name="Bosak T."/>
            <person name="Fournier G.P."/>
        </authorList>
    </citation>
    <scope>NUCLEOTIDE SEQUENCE [LARGE SCALE GENOMIC DNA]</scope>
    <source>
        <strain evidence="1 2">CCALA 015</strain>
    </source>
</reference>
<organism evidence="1 2">
    <name type="scientific">Aphanothece cf. minutissima CCALA 015</name>
    <dbReference type="NCBI Taxonomy" id="2107695"/>
    <lineage>
        <taxon>Bacteria</taxon>
        <taxon>Bacillati</taxon>
        <taxon>Cyanobacteriota</taxon>
        <taxon>Cyanophyceae</taxon>
        <taxon>Oscillatoriophycideae</taxon>
        <taxon>Chroococcales</taxon>
        <taxon>Aphanothecaceae</taxon>
        <taxon>Aphanothece</taxon>
    </lineage>
</organism>
<name>A0ABX5FCB4_9CHRO</name>
<evidence type="ECO:0000313" key="2">
    <source>
        <dbReference type="Proteomes" id="UP000238218"/>
    </source>
</evidence>
<keyword evidence="2" id="KW-1185">Reference proteome</keyword>
<comment type="caution">
    <text evidence="1">The sequence shown here is derived from an EMBL/GenBank/DDBJ whole genome shotgun (WGS) entry which is preliminary data.</text>
</comment>
<protein>
    <recommendedName>
        <fullName evidence="3">Sulfotransferase family protein</fullName>
    </recommendedName>
</protein>
<evidence type="ECO:0000313" key="1">
    <source>
        <dbReference type="EMBL" id="PSB38214.1"/>
    </source>
</evidence>
<dbReference type="EMBL" id="PVWP01000003">
    <property type="protein sequence ID" value="PSB38214.1"/>
    <property type="molecule type" value="Genomic_DNA"/>
</dbReference>
<dbReference type="Proteomes" id="UP000238218">
    <property type="component" value="Unassembled WGS sequence"/>
</dbReference>
<accession>A0ABX5FCB4</accession>